<evidence type="ECO:0000259" key="7">
    <source>
        <dbReference type="Pfam" id="PF00924"/>
    </source>
</evidence>
<evidence type="ECO:0000256" key="5">
    <source>
        <dbReference type="ARBA" id="ARBA00023136"/>
    </source>
</evidence>
<keyword evidence="10" id="KW-1185">Reference proteome</keyword>
<dbReference type="GO" id="GO:0008381">
    <property type="term" value="F:mechanosensitive monoatomic ion channel activity"/>
    <property type="evidence" value="ECO:0007669"/>
    <property type="project" value="InterPro"/>
</dbReference>
<feature type="transmembrane region" description="Helical" evidence="6">
    <location>
        <begin position="20"/>
        <end position="39"/>
    </location>
</feature>
<feature type="transmembrane region" description="Helical" evidence="6">
    <location>
        <begin position="71"/>
        <end position="90"/>
    </location>
</feature>
<dbReference type="Gene3D" id="2.30.30.60">
    <property type="match status" value="1"/>
</dbReference>
<feature type="domain" description="Mechanosensitive ion channel MscS C-terminal" evidence="8">
    <location>
        <begin position="335"/>
        <end position="396"/>
    </location>
</feature>
<dbReference type="InterPro" id="IPR023408">
    <property type="entry name" value="MscS_beta-dom_sf"/>
</dbReference>
<evidence type="ECO:0000313" key="10">
    <source>
        <dbReference type="Proteomes" id="UP000317199"/>
    </source>
</evidence>
<dbReference type="Pfam" id="PF00924">
    <property type="entry name" value="MS_channel_2nd"/>
    <property type="match status" value="1"/>
</dbReference>
<keyword evidence="5 6" id="KW-0472">Membrane</keyword>
<comment type="similarity">
    <text evidence="2">Belongs to the MscS (TC 1.A.23) family.</text>
</comment>
<dbReference type="InterPro" id="IPR010920">
    <property type="entry name" value="LSM_dom_sf"/>
</dbReference>
<gene>
    <name evidence="9" type="ORF">FKV23_01205</name>
</gene>
<evidence type="ECO:0000259" key="8">
    <source>
        <dbReference type="Pfam" id="PF21082"/>
    </source>
</evidence>
<dbReference type="InterPro" id="IPR049278">
    <property type="entry name" value="MS_channel_C"/>
</dbReference>
<feature type="transmembrane region" description="Helical" evidence="6">
    <location>
        <begin position="142"/>
        <end position="160"/>
    </location>
</feature>
<keyword evidence="4 6" id="KW-1133">Transmembrane helix</keyword>
<dbReference type="SUPFAM" id="SSF50182">
    <property type="entry name" value="Sm-like ribonucleoproteins"/>
    <property type="match status" value="1"/>
</dbReference>
<dbReference type="GO" id="GO:0005886">
    <property type="term" value="C:plasma membrane"/>
    <property type="evidence" value="ECO:0007669"/>
    <property type="project" value="TreeGrafter"/>
</dbReference>
<dbReference type="AlphaFoldDB" id="A0A514BW54"/>
<dbReference type="InterPro" id="IPR006685">
    <property type="entry name" value="MscS_channel_2nd"/>
</dbReference>
<comment type="subcellular location">
    <subcellularLocation>
        <location evidence="1">Endomembrane system</location>
        <topology evidence="1">Multi-pass membrane protein</topology>
    </subcellularLocation>
</comment>
<protein>
    <submittedName>
        <fullName evidence="9">Mechanosensitive ion channel family protein</fullName>
    </submittedName>
</protein>
<dbReference type="KEGG" id="lyj:FKV23_01205"/>
<dbReference type="GO" id="GO:0012505">
    <property type="term" value="C:endomembrane system"/>
    <property type="evidence" value="ECO:0007669"/>
    <property type="project" value="UniProtKB-SubCell"/>
</dbReference>
<dbReference type="GO" id="GO:0071470">
    <property type="term" value="P:cellular response to osmotic stress"/>
    <property type="evidence" value="ECO:0007669"/>
    <property type="project" value="InterPro"/>
</dbReference>
<accession>A0A514BW54</accession>
<evidence type="ECO:0000256" key="2">
    <source>
        <dbReference type="ARBA" id="ARBA00008017"/>
    </source>
</evidence>
<dbReference type="InterPro" id="IPR030192">
    <property type="entry name" value="YbdG"/>
</dbReference>
<evidence type="ECO:0000313" key="9">
    <source>
        <dbReference type="EMBL" id="QDH71644.1"/>
    </source>
</evidence>
<feature type="domain" description="Mechanosensitive ion channel MscS" evidence="7">
    <location>
        <begin position="184"/>
        <end position="252"/>
    </location>
</feature>
<dbReference type="OrthoDB" id="9775207at2"/>
<dbReference type="PANTHER" id="PTHR30414:SF0">
    <property type="entry name" value="MINICONDUCTANCE MECHANOSENSITIVE CHANNEL YBDG"/>
    <property type="match status" value="1"/>
</dbReference>
<keyword evidence="3 6" id="KW-0812">Transmembrane</keyword>
<evidence type="ECO:0000256" key="3">
    <source>
        <dbReference type="ARBA" id="ARBA00022692"/>
    </source>
</evidence>
<evidence type="ECO:0000256" key="6">
    <source>
        <dbReference type="SAM" id="Phobius"/>
    </source>
</evidence>
<evidence type="ECO:0000256" key="1">
    <source>
        <dbReference type="ARBA" id="ARBA00004127"/>
    </source>
</evidence>
<dbReference type="PANTHER" id="PTHR30414">
    <property type="entry name" value="MINICONDUCTANCE MECHANOSENSITIVE CHANNEL YBDG"/>
    <property type="match status" value="1"/>
</dbReference>
<dbReference type="Pfam" id="PF21082">
    <property type="entry name" value="MS_channel_3rd"/>
    <property type="match status" value="1"/>
</dbReference>
<feature type="transmembrane region" description="Helical" evidence="6">
    <location>
        <begin position="166"/>
        <end position="182"/>
    </location>
</feature>
<organism evidence="9 10">
    <name type="scientific">Marilutibacter alkalisoli</name>
    <dbReference type="NCBI Taxonomy" id="2591633"/>
    <lineage>
        <taxon>Bacteria</taxon>
        <taxon>Pseudomonadati</taxon>
        <taxon>Pseudomonadota</taxon>
        <taxon>Gammaproteobacteria</taxon>
        <taxon>Lysobacterales</taxon>
        <taxon>Lysobacteraceae</taxon>
        <taxon>Marilutibacter</taxon>
    </lineage>
</organism>
<feature type="transmembrane region" description="Helical" evidence="6">
    <location>
        <begin position="102"/>
        <end position="121"/>
    </location>
</feature>
<sequence length="424" mass="46863">MLDPVLDPLVEAGSSGDWTHTLMFVGILLGIALVVDLLTQRILRPLVVRAVKATPTQIDDLILARGVLKRLAHVVPALVIYYGIALVPNIHSALVVWVGKAAQVYIVLNIAMAISAFLSALNDLYERRPRAHSRPIKGYVQLVKIVVYTVALVIIVSVLISRSPLTMLAGLGAMGAVLMLVFKDTILSLVASVQIASNDMVRVGDWIEMPSQGVDGDVVDVALHTVKVQNFDKTIVTVPTHRLIEDSVKNWRGMSESGGRRIKRALHLDQAAVRFLDDDQYRRLQRFVLLERHFKRKREELGEWNAEMTERHADPVNTRRLTNLGCFRAYVTAYLESHPKIDHGKTLMVRQLAPGPTGLPLEIYCFAATTEWGAYEGIQADIFDHLLAILPEFGLRLFQQPGGADLMAGLSALRGDVPAGQPET</sequence>
<name>A0A514BW54_9GAMM</name>
<reference evidence="9 10" key="1">
    <citation type="submission" date="2019-06" db="EMBL/GenBank/DDBJ databases">
        <title>Lysobacter alkalisoli sp. nov. isolated from saline-alkali soil.</title>
        <authorList>
            <person name="Sun J.-Q."/>
            <person name="Xu L."/>
        </authorList>
    </citation>
    <scope>NUCLEOTIDE SEQUENCE [LARGE SCALE GENOMIC DNA]</scope>
    <source>
        <strain evidence="9 10">SJ-36</strain>
    </source>
</reference>
<dbReference type="EMBL" id="CP041242">
    <property type="protein sequence ID" value="QDH71644.1"/>
    <property type="molecule type" value="Genomic_DNA"/>
</dbReference>
<evidence type="ECO:0000256" key="4">
    <source>
        <dbReference type="ARBA" id="ARBA00022989"/>
    </source>
</evidence>
<dbReference type="Proteomes" id="UP000317199">
    <property type="component" value="Chromosome"/>
</dbReference>
<proteinExistence type="inferred from homology"/>